<comment type="caution">
    <text evidence="3">The sequence shown here is derived from an EMBL/GenBank/DDBJ whole genome shotgun (WGS) entry which is preliminary data.</text>
</comment>
<accession>A0ABS6DAG9</accession>
<protein>
    <submittedName>
        <fullName evidence="3">Helix-turn-helix domain-containing protein</fullName>
    </submittedName>
</protein>
<dbReference type="PANTHER" id="PTHR46797">
    <property type="entry name" value="HTH-TYPE TRANSCRIPTIONAL REGULATOR"/>
    <property type="match status" value="1"/>
</dbReference>
<proteinExistence type="predicted"/>
<dbReference type="RefSeq" id="WP_216245491.1">
    <property type="nucleotide sequence ID" value="NZ_JABACJ020000041.1"/>
</dbReference>
<dbReference type="SMART" id="SM00530">
    <property type="entry name" value="HTH_XRE"/>
    <property type="match status" value="1"/>
</dbReference>
<reference evidence="3 4" key="1">
    <citation type="submission" date="2021-06" db="EMBL/GenBank/DDBJ databases">
        <title>Faecalicatena sp. nov. isolated from porcine feces.</title>
        <authorList>
            <person name="Oh B.S."/>
            <person name="Lee J.H."/>
        </authorList>
    </citation>
    <scope>NUCLEOTIDE SEQUENCE [LARGE SCALE GENOMIC DNA]</scope>
    <source>
        <strain evidence="3 4">AGMB00832</strain>
    </source>
</reference>
<dbReference type="Pfam" id="PF01381">
    <property type="entry name" value="HTH_3"/>
    <property type="match status" value="1"/>
</dbReference>
<dbReference type="PANTHER" id="PTHR46797:SF1">
    <property type="entry name" value="METHYLPHOSPHONATE SYNTHASE"/>
    <property type="match status" value="1"/>
</dbReference>
<dbReference type="Proteomes" id="UP000723714">
    <property type="component" value="Unassembled WGS sequence"/>
</dbReference>
<evidence type="ECO:0000313" key="4">
    <source>
        <dbReference type="Proteomes" id="UP000723714"/>
    </source>
</evidence>
<dbReference type="InterPro" id="IPR001387">
    <property type="entry name" value="Cro/C1-type_HTH"/>
</dbReference>
<keyword evidence="4" id="KW-1185">Reference proteome</keyword>
<evidence type="ECO:0000256" key="1">
    <source>
        <dbReference type="ARBA" id="ARBA00023125"/>
    </source>
</evidence>
<evidence type="ECO:0000259" key="2">
    <source>
        <dbReference type="PROSITE" id="PS50943"/>
    </source>
</evidence>
<sequence length="231" mass="26651">MTMNETVGNNLRKYRQAYGYTLEELAERIHKSRSTISKYEKGLISIDVDTIADLAAIFQIPAAQLLAVPCIRDAEPEKADFLDRQYVYAFDGKRQRIMKSVLEEFHSSDSETNSVQLFYDMEDLHTMGRCKVIYSGISKEFDLCRNYNLQNLSHPMEQIWMCSMNGLFKSDHQIGILAGLSSFTMYPCARKVLITSSIQKESDLMEELVFSKEDVRLLKKYNVFTISEFVL</sequence>
<dbReference type="PROSITE" id="PS50943">
    <property type="entry name" value="HTH_CROC1"/>
    <property type="match status" value="1"/>
</dbReference>
<dbReference type="CDD" id="cd00093">
    <property type="entry name" value="HTH_XRE"/>
    <property type="match status" value="1"/>
</dbReference>
<evidence type="ECO:0000313" key="3">
    <source>
        <dbReference type="EMBL" id="MBU3878632.1"/>
    </source>
</evidence>
<gene>
    <name evidence="3" type="ORF">HGO97_022820</name>
</gene>
<dbReference type="EMBL" id="JABACJ020000041">
    <property type="protein sequence ID" value="MBU3878632.1"/>
    <property type="molecule type" value="Genomic_DNA"/>
</dbReference>
<feature type="domain" description="HTH cro/C1-type" evidence="2">
    <location>
        <begin position="11"/>
        <end position="65"/>
    </location>
</feature>
<keyword evidence="1" id="KW-0238">DNA-binding</keyword>
<organism evidence="3 4">
    <name type="scientific">Faecalicatena faecalis</name>
    <dbReference type="NCBI Taxonomy" id="2726362"/>
    <lineage>
        <taxon>Bacteria</taxon>
        <taxon>Bacillati</taxon>
        <taxon>Bacillota</taxon>
        <taxon>Clostridia</taxon>
        <taxon>Lachnospirales</taxon>
        <taxon>Lachnospiraceae</taxon>
        <taxon>Faecalicatena</taxon>
    </lineage>
</organism>
<dbReference type="InterPro" id="IPR050807">
    <property type="entry name" value="TransReg_Diox_bact_type"/>
</dbReference>
<name>A0ABS6DAG9_9FIRM</name>